<name>A0ABN7AQC0_9HEMI</name>
<evidence type="ECO:0000313" key="1">
    <source>
        <dbReference type="EMBL" id="BES94263.1"/>
    </source>
</evidence>
<dbReference type="EMBL" id="AP028913">
    <property type="protein sequence ID" value="BES94263.1"/>
    <property type="molecule type" value="Genomic_DNA"/>
</dbReference>
<organism evidence="1 2">
    <name type="scientific">Nesidiocoris tenuis</name>
    <dbReference type="NCBI Taxonomy" id="355587"/>
    <lineage>
        <taxon>Eukaryota</taxon>
        <taxon>Metazoa</taxon>
        <taxon>Ecdysozoa</taxon>
        <taxon>Arthropoda</taxon>
        <taxon>Hexapoda</taxon>
        <taxon>Insecta</taxon>
        <taxon>Pterygota</taxon>
        <taxon>Neoptera</taxon>
        <taxon>Paraneoptera</taxon>
        <taxon>Hemiptera</taxon>
        <taxon>Heteroptera</taxon>
        <taxon>Panheteroptera</taxon>
        <taxon>Cimicomorpha</taxon>
        <taxon>Miridae</taxon>
        <taxon>Dicyphina</taxon>
        <taxon>Nesidiocoris</taxon>
    </lineage>
</organism>
<accession>A0ABN7AQC0</accession>
<reference evidence="1 2" key="1">
    <citation type="submission" date="2023-09" db="EMBL/GenBank/DDBJ databases">
        <title>Nesidiocoris tenuis whole genome shotgun sequence.</title>
        <authorList>
            <person name="Shibata T."/>
            <person name="Shimoda M."/>
            <person name="Kobayashi T."/>
            <person name="Uehara T."/>
        </authorList>
    </citation>
    <scope>NUCLEOTIDE SEQUENCE [LARGE SCALE GENOMIC DNA]</scope>
    <source>
        <strain evidence="1 2">Japan</strain>
    </source>
</reference>
<evidence type="ECO:0000313" key="2">
    <source>
        <dbReference type="Proteomes" id="UP001307889"/>
    </source>
</evidence>
<proteinExistence type="predicted"/>
<sequence>MLGICDRIFTRSSSDREDVRCLRMSSCPINYARLGPESSGRFLIRLSLPPSPGCTYWRELPNPSLEPNSYLIRVFDHLVRPKRRRRERGRFANHNTTCYYHSNPLVL</sequence>
<protein>
    <submittedName>
        <fullName evidence="1">Uncharacterized protein</fullName>
    </submittedName>
</protein>
<dbReference type="Proteomes" id="UP001307889">
    <property type="component" value="Chromosome 5"/>
</dbReference>
<keyword evidence="2" id="KW-1185">Reference proteome</keyword>
<gene>
    <name evidence="1" type="ORF">NTJ_07072</name>
</gene>